<dbReference type="SMR" id="A0A8D0PQW4"/>
<name>A0A8D0PQW4_PIG</name>
<dbReference type="Proteomes" id="UP000008227">
    <property type="component" value="Chromosome 1"/>
</dbReference>
<reference evidence="2" key="1">
    <citation type="submission" date="2009-11" db="EMBL/GenBank/DDBJ databases">
        <authorList>
            <consortium name="Porcine genome sequencing project"/>
        </authorList>
    </citation>
    <scope>NUCLEOTIDE SEQUENCE [LARGE SCALE GENOMIC DNA]</scope>
    <source>
        <strain evidence="2">Duroc</strain>
    </source>
</reference>
<dbReference type="AlphaFoldDB" id="A0A8D0PQW4"/>
<sequence>FPSWRSGGNKCGACGRTMEEVQCDSQSFHRCCFLHMVWRKNLVQQSSPELWLGSGVAVPVAWAGSCSSFSS</sequence>
<keyword evidence="2" id="KW-1185">Reference proteome</keyword>
<reference evidence="1" key="4">
    <citation type="submission" date="2025-09" db="UniProtKB">
        <authorList>
            <consortium name="Ensembl"/>
        </authorList>
    </citation>
    <scope>IDENTIFICATION</scope>
</reference>
<organism evidence="1 2">
    <name type="scientific">Sus scrofa</name>
    <name type="common">Pig</name>
    <dbReference type="NCBI Taxonomy" id="9823"/>
    <lineage>
        <taxon>Eukaryota</taxon>
        <taxon>Metazoa</taxon>
        <taxon>Chordata</taxon>
        <taxon>Craniata</taxon>
        <taxon>Vertebrata</taxon>
        <taxon>Euteleostomi</taxon>
        <taxon>Mammalia</taxon>
        <taxon>Eutheria</taxon>
        <taxon>Laurasiatheria</taxon>
        <taxon>Artiodactyla</taxon>
        <taxon>Suina</taxon>
        <taxon>Suidae</taxon>
        <taxon>Sus</taxon>
    </lineage>
</organism>
<dbReference type="Ensembl" id="ENSSSCT00000023539.3">
    <property type="protein sequence ID" value="ENSSSCP00000044301.2"/>
    <property type="gene ID" value="ENSSSCG00000024102.3"/>
</dbReference>
<accession>A0A8D0PQW4</accession>
<evidence type="ECO:0000313" key="2">
    <source>
        <dbReference type="Proteomes" id="UP000008227"/>
    </source>
</evidence>
<dbReference type="STRING" id="9823.ENSSSCP00000044301"/>
<accession>A0A287AK74</accession>
<reference evidence="1" key="2">
    <citation type="journal article" date="2020" name="Gigascience">
        <title>An improved pig reference genome sequence to enable pig genetics and genomics research.</title>
        <authorList>
            <person name="Warr A."/>
            <person name="Affara N."/>
            <person name="Aken B."/>
            <person name="Beiki H."/>
            <person name="Bickhart D.M."/>
            <person name="Billis K."/>
            <person name="Chow W."/>
            <person name="Eory L."/>
            <person name="Finlayson H.A."/>
            <person name="Flicek P."/>
            <person name="Giron C.G."/>
            <person name="Griffin D.K."/>
            <person name="Hall R."/>
            <person name="Hannum G."/>
            <person name="Hourlier T."/>
            <person name="Howe K."/>
            <person name="Hume D.A."/>
            <person name="Izuogu O."/>
            <person name="Kim K."/>
            <person name="Koren S."/>
            <person name="Liu H."/>
            <person name="Manchanda N."/>
            <person name="Martin F.J."/>
            <person name="Nonneman D.J."/>
            <person name="O'Connor R.E."/>
            <person name="Phillippy A.M."/>
            <person name="Rohrer G.A."/>
            <person name="Rosen B.D."/>
            <person name="Rund L.A."/>
            <person name="Sargent C.A."/>
            <person name="Schook L.B."/>
            <person name="Schroeder S.G."/>
            <person name="Schwartz A.S."/>
            <person name="Skinner B.M."/>
            <person name="Talbot R."/>
            <person name="Tseng E."/>
            <person name="Tuggle C.K."/>
            <person name="Watson M."/>
            <person name="Smith T.P.L."/>
            <person name="Archibald A.L."/>
        </authorList>
    </citation>
    <scope>NUCLEOTIDE SEQUENCE [LARGE SCALE GENOMIC DNA]</scope>
    <source>
        <strain evidence="1">Duroc</strain>
    </source>
</reference>
<proteinExistence type="predicted"/>
<reference evidence="1" key="3">
    <citation type="submission" date="2025-08" db="UniProtKB">
        <authorList>
            <consortium name="Ensembl"/>
        </authorList>
    </citation>
    <scope>IDENTIFICATION</scope>
</reference>
<evidence type="ECO:0000313" key="1">
    <source>
        <dbReference type="Ensembl" id="ENSSSCP00000044301.2"/>
    </source>
</evidence>
<protein>
    <submittedName>
        <fullName evidence="1">Uncharacterized protein</fullName>
    </submittedName>
</protein>